<dbReference type="EMBL" id="BAAACG010000008">
    <property type="protein sequence ID" value="GAA0737205.1"/>
    <property type="molecule type" value="Genomic_DNA"/>
</dbReference>
<evidence type="ECO:0000313" key="1">
    <source>
        <dbReference type="EMBL" id="GAA0737205.1"/>
    </source>
</evidence>
<sequence>MKINKYSIMKNMALVFIMIIVVPTFLACSKDKSIVLNNDVKTNSKSQQDSIKVNQSFININSNKGEMFIPCFWKDNKLLGVLETPKRIDIDMPYSDKFYSININENSLDKTNQESYSCAVDSIKGPALDEKEKLYYYDFTEDKSKRFYIKGYNEGLDENYKATNGNMYNVDGNNRFLTYHTYRINYRTNKQIGTISLFDLKTNKLYKNNNIGDINISIVGYCKFLKKFIVFDNKGEIFKVNFNGQNLEIEKICKIDISDFRSNNMDISDFQLNNMDINAKIQNDNIYIINFDGNKLLKYNIKTKESKVLLDKRKEGIKMLDYFPKQNVLVLEKENEVKDNNIKTKMYSDIYLAEIKNDELNIFYRNSYKNIAEKYKKEMYEKLLNSNKKEDLIKMNHAFITNINDKGDKLSIIVNIEVGNKKNKNILERSQVVDYYNIKRN</sequence>
<name>A0ABP3UKT9_9CLOT</name>
<evidence type="ECO:0000313" key="2">
    <source>
        <dbReference type="Proteomes" id="UP001501510"/>
    </source>
</evidence>
<dbReference type="RefSeq" id="WP_343760077.1">
    <property type="nucleotide sequence ID" value="NZ_BAAACG010000008.1"/>
</dbReference>
<keyword evidence="2" id="KW-1185">Reference proteome</keyword>
<accession>A0ABP3UKT9</accession>
<proteinExistence type="predicted"/>
<gene>
    <name evidence="1" type="ORF">GCM10008906_13060</name>
</gene>
<reference evidence="2" key="1">
    <citation type="journal article" date="2019" name="Int. J. Syst. Evol. Microbiol.">
        <title>The Global Catalogue of Microorganisms (GCM) 10K type strain sequencing project: providing services to taxonomists for standard genome sequencing and annotation.</title>
        <authorList>
            <consortium name="The Broad Institute Genomics Platform"/>
            <consortium name="The Broad Institute Genome Sequencing Center for Infectious Disease"/>
            <person name="Wu L."/>
            <person name="Ma J."/>
        </authorList>
    </citation>
    <scope>NUCLEOTIDE SEQUENCE [LARGE SCALE GENOMIC DNA]</scope>
    <source>
        <strain evidence="2">JCM 1407</strain>
    </source>
</reference>
<dbReference type="SUPFAM" id="SSF101898">
    <property type="entry name" value="NHL repeat"/>
    <property type="match status" value="1"/>
</dbReference>
<organism evidence="1 2">
    <name type="scientific">Clostridium oceanicum</name>
    <dbReference type="NCBI Taxonomy" id="1543"/>
    <lineage>
        <taxon>Bacteria</taxon>
        <taxon>Bacillati</taxon>
        <taxon>Bacillota</taxon>
        <taxon>Clostridia</taxon>
        <taxon>Eubacteriales</taxon>
        <taxon>Clostridiaceae</taxon>
        <taxon>Clostridium</taxon>
    </lineage>
</organism>
<evidence type="ECO:0008006" key="3">
    <source>
        <dbReference type="Google" id="ProtNLM"/>
    </source>
</evidence>
<comment type="caution">
    <text evidence="1">The sequence shown here is derived from an EMBL/GenBank/DDBJ whole genome shotgun (WGS) entry which is preliminary data.</text>
</comment>
<dbReference type="Proteomes" id="UP001501510">
    <property type="component" value="Unassembled WGS sequence"/>
</dbReference>
<dbReference type="PROSITE" id="PS51257">
    <property type="entry name" value="PROKAR_LIPOPROTEIN"/>
    <property type="match status" value="1"/>
</dbReference>
<protein>
    <recommendedName>
        <fullName evidence="3">Lipoprotein</fullName>
    </recommendedName>
</protein>